<protein>
    <submittedName>
        <fullName evidence="1">Uncharacterized protein</fullName>
    </submittedName>
</protein>
<dbReference type="Proteomes" id="UP000092445">
    <property type="component" value="Unassembled WGS sequence"/>
</dbReference>
<name>A0A1A9ZAL2_GLOPL</name>
<proteinExistence type="predicted"/>
<dbReference type="AlphaFoldDB" id="A0A1A9ZAL2"/>
<sequence>MIPETNAQNAIHSHVTQFPPFPVSSTHRLKSIRAYIIYRIERRVQKTPKEVLEIGSENVDYCKGSIRTLATKTSEEPTFNYFRCYATLKKIPTPTGMLTRLDESETSFPENVAGASHSKLKHENGMQQFGWTASVSFDVSFLGMSRHKKNGHQSIRRNEANNLS</sequence>
<reference evidence="2" key="1">
    <citation type="submission" date="2014-03" db="EMBL/GenBank/DDBJ databases">
        <authorList>
            <person name="Aksoy S."/>
            <person name="Warren W."/>
            <person name="Wilson R.K."/>
        </authorList>
    </citation>
    <scope>NUCLEOTIDE SEQUENCE [LARGE SCALE GENOMIC DNA]</scope>
    <source>
        <strain evidence="2">IAEA</strain>
    </source>
</reference>
<dbReference type="VEuPathDB" id="VectorBase:GPAI008770"/>
<organism evidence="1 2">
    <name type="scientific">Glossina pallidipes</name>
    <name type="common">Tsetse fly</name>
    <dbReference type="NCBI Taxonomy" id="7398"/>
    <lineage>
        <taxon>Eukaryota</taxon>
        <taxon>Metazoa</taxon>
        <taxon>Ecdysozoa</taxon>
        <taxon>Arthropoda</taxon>
        <taxon>Hexapoda</taxon>
        <taxon>Insecta</taxon>
        <taxon>Pterygota</taxon>
        <taxon>Neoptera</taxon>
        <taxon>Endopterygota</taxon>
        <taxon>Diptera</taxon>
        <taxon>Brachycera</taxon>
        <taxon>Muscomorpha</taxon>
        <taxon>Hippoboscoidea</taxon>
        <taxon>Glossinidae</taxon>
        <taxon>Glossina</taxon>
    </lineage>
</organism>
<evidence type="ECO:0000313" key="1">
    <source>
        <dbReference type="EnsemblMetazoa" id="GPAI008770-PA"/>
    </source>
</evidence>
<keyword evidence="2" id="KW-1185">Reference proteome</keyword>
<evidence type="ECO:0000313" key="2">
    <source>
        <dbReference type="Proteomes" id="UP000092445"/>
    </source>
</evidence>
<accession>A0A1A9ZAL2</accession>
<reference evidence="1" key="2">
    <citation type="submission" date="2020-05" db="UniProtKB">
        <authorList>
            <consortium name="EnsemblMetazoa"/>
        </authorList>
    </citation>
    <scope>IDENTIFICATION</scope>
    <source>
        <strain evidence="1">IAEA</strain>
    </source>
</reference>
<dbReference type="EnsemblMetazoa" id="GPAI008770-RA">
    <property type="protein sequence ID" value="GPAI008770-PA"/>
    <property type="gene ID" value="GPAI008770"/>
</dbReference>